<evidence type="ECO:0000313" key="1">
    <source>
        <dbReference type="EMBL" id="VGO13028.1"/>
    </source>
</evidence>
<dbReference type="Gene3D" id="3.20.20.510">
    <property type="entry name" value="Uncharacterised protein PF12979, DUF3863"/>
    <property type="match status" value="1"/>
</dbReference>
<organism evidence="1 2">
    <name type="scientific">Pontiella desulfatans</name>
    <dbReference type="NCBI Taxonomy" id="2750659"/>
    <lineage>
        <taxon>Bacteria</taxon>
        <taxon>Pseudomonadati</taxon>
        <taxon>Kiritimatiellota</taxon>
        <taxon>Kiritimatiellia</taxon>
        <taxon>Kiritimatiellales</taxon>
        <taxon>Pontiellaceae</taxon>
        <taxon>Pontiella</taxon>
    </lineage>
</organism>
<accession>A0A6C2TZ82</accession>
<name>A0A6C2TZ82_PONDE</name>
<dbReference type="EMBL" id="CAAHFG010000001">
    <property type="protein sequence ID" value="VGO13028.1"/>
    <property type="molecule type" value="Genomic_DNA"/>
</dbReference>
<dbReference type="Proteomes" id="UP000366872">
    <property type="component" value="Unassembled WGS sequence"/>
</dbReference>
<proteinExistence type="predicted"/>
<keyword evidence="2" id="KW-1185">Reference proteome</keyword>
<evidence type="ECO:0000313" key="2">
    <source>
        <dbReference type="Proteomes" id="UP000366872"/>
    </source>
</evidence>
<protein>
    <submittedName>
        <fullName evidence="1">Uncharacterized protein</fullName>
    </submittedName>
</protein>
<gene>
    <name evidence="1" type="ORF">PDESU_01582</name>
</gene>
<reference evidence="1 2" key="1">
    <citation type="submission" date="2019-04" db="EMBL/GenBank/DDBJ databases">
        <authorList>
            <person name="Van Vliet M D."/>
        </authorList>
    </citation>
    <scope>NUCLEOTIDE SEQUENCE [LARGE SCALE GENOMIC DNA]</scope>
    <source>
        <strain evidence="1 2">F1</strain>
    </source>
</reference>
<dbReference type="AlphaFoldDB" id="A0A6C2TZ82"/>
<sequence>MRLAAPGVCFRASPAEEYAVRKYDDKTTRRMGMMKLNIFHRTDPGRYEIFKQQQDLVHSLGMKTSIFLHYFDLFQDHIVADALAYNEEFGDEIGLALNRLEGPGMDDISRGLEHIWLFDEEQKRQLMEMALGKFEEVFERMPTAVTSYHFDSSALRILKEIAPEVEGLVGGCFEEGVRVFHGCNHSWYLFNEGMPWGPWFPAKGHTLRPAADETDWAGVVAVPHLARDMSLSYEGRNDFWASHPPNVIRGMGNDASFCPYDLNLIDQYRMQADFNGHTYYNTFVGTQWLTWNHNSEYPPEVAWDLYTKQLTYFKQLKDQGELDDLTLTEYARWHKESRAFAEPEVYLAKEMLYQSHKHYFWHIDPDLRVLIDANQGGSIGDLRAYIGRVEKATGPDTPNRENGAYPYLIQSQYRTGYPNHSFDGSRTTLKLVKNGQEVDLCTVPTKVASVERSSAGSRIVLTPASVVFPDGSSVAVETTYVIEPGGIITLKRSLSGETEGVLATEYLKGAPGCTEYPTDLHGIVLQVVDSETTQEMDYLYRRRRLEVVEPKCVGAVVPQVNSRVMMAPENGSTPSSGLAREGNLFEPYFVLELTYDTNTSTEFSTCLTITA</sequence>